<evidence type="ECO:0000256" key="2">
    <source>
        <dbReference type="SAM" id="SignalP"/>
    </source>
</evidence>
<comment type="caution">
    <text evidence="3">The sequence shown here is derived from an EMBL/GenBank/DDBJ whole genome shotgun (WGS) entry which is preliminary data.</text>
</comment>
<proteinExistence type="predicted"/>
<keyword evidence="2" id="KW-0732">Signal</keyword>
<feature type="region of interest" description="Disordered" evidence="1">
    <location>
        <begin position="121"/>
        <end position="142"/>
    </location>
</feature>
<dbReference type="EMBL" id="JBHTHY010000014">
    <property type="protein sequence ID" value="MFD0798669.1"/>
    <property type="molecule type" value="Genomic_DNA"/>
</dbReference>
<name>A0ABW3B6N7_9FLAO</name>
<feature type="signal peptide" evidence="2">
    <location>
        <begin position="1"/>
        <end position="20"/>
    </location>
</feature>
<feature type="compositionally biased region" description="Basic residues" evidence="1">
    <location>
        <begin position="126"/>
        <end position="142"/>
    </location>
</feature>
<keyword evidence="4" id="KW-1185">Reference proteome</keyword>
<evidence type="ECO:0008006" key="5">
    <source>
        <dbReference type="Google" id="ProtNLM"/>
    </source>
</evidence>
<evidence type="ECO:0000313" key="4">
    <source>
        <dbReference type="Proteomes" id="UP001597012"/>
    </source>
</evidence>
<gene>
    <name evidence="3" type="ORF">ACFQZJ_14445</name>
</gene>
<sequence length="142" mass="16682">MKKLALIVLLFSGVYLTAQGHSAKHNGMKDLNPEQIAKLQTKKMTLALDLNQNQQTEIEALLLSNATYRKNKMEEHKAKKEEGNRPSKEERFAMQNERLDRMIAQKVEMKKILTLEQFEKWEKIQHSGKNRKKGQRHRKSKR</sequence>
<evidence type="ECO:0000256" key="1">
    <source>
        <dbReference type="SAM" id="MobiDB-lite"/>
    </source>
</evidence>
<dbReference type="RefSeq" id="WP_379935531.1">
    <property type="nucleotide sequence ID" value="NZ_JBHTHY010000014.1"/>
</dbReference>
<organism evidence="3 4">
    <name type="scientific">Maribacter chungangensis</name>
    <dbReference type="NCBI Taxonomy" id="1069117"/>
    <lineage>
        <taxon>Bacteria</taxon>
        <taxon>Pseudomonadati</taxon>
        <taxon>Bacteroidota</taxon>
        <taxon>Flavobacteriia</taxon>
        <taxon>Flavobacteriales</taxon>
        <taxon>Flavobacteriaceae</taxon>
        <taxon>Maribacter</taxon>
    </lineage>
</organism>
<dbReference type="Proteomes" id="UP001597012">
    <property type="component" value="Unassembled WGS sequence"/>
</dbReference>
<protein>
    <recommendedName>
        <fullName evidence="5">DUF4890 domain-containing protein</fullName>
    </recommendedName>
</protein>
<accession>A0ABW3B6N7</accession>
<reference evidence="4" key="1">
    <citation type="journal article" date="2019" name="Int. J. Syst. Evol. Microbiol.">
        <title>The Global Catalogue of Microorganisms (GCM) 10K type strain sequencing project: providing services to taxonomists for standard genome sequencing and annotation.</title>
        <authorList>
            <consortium name="The Broad Institute Genomics Platform"/>
            <consortium name="The Broad Institute Genome Sequencing Center for Infectious Disease"/>
            <person name="Wu L."/>
            <person name="Ma J."/>
        </authorList>
    </citation>
    <scope>NUCLEOTIDE SEQUENCE [LARGE SCALE GENOMIC DNA]</scope>
    <source>
        <strain evidence="4">CCUG 61948</strain>
    </source>
</reference>
<feature type="chain" id="PRO_5046322109" description="DUF4890 domain-containing protein" evidence="2">
    <location>
        <begin position="21"/>
        <end position="142"/>
    </location>
</feature>
<evidence type="ECO:0000313" key="3">
    <source>
        <dbReference type="EMBL" id="MFD0798669.1"/>
    </source>
</evidence>